<evidence type="ECO:0000313" key="1">
    <source>
        <dbReference type="EMBL" id="CUN66837.1"/>
    </source>
</evidence>
<reference evidence="1 2" key="1">
    <citation type="submission" date="2015-09" db="EMBL/GenBank/DDBJ databases">
        <authorList>
            <consortium name="Pathogen Informatics"/>
        </authorList>
    </citation>
    <scope>NUCLEOTIDE SEQUENCE [LARGE SCALE GENOMIC DNA]</scope>
    <source>
        <strain evidence="1 2">2789STDY5834855</strain>
    </source>
</reference>
<evidence type="ECO:0000313" key="2">
    <source>
        <dbReference type="Proteomes" id="UP000095558"/>
    </source>
</evidence>
<sequence>MKIRVPEYFKDFKCISSECEDTCCAGWGIVIDDETYKKYQKVEGPFGERLRNEIVHDAGENIFVLRGNNCPFLDEKKLCDIYKNVGEDALCYTCKQYPRYTEEFGSLREVGISLSCPEAARIILRNSKKATFELDENDEEVNSYNDINAKLYLELIQCRKIILDIIQEREIDLNVRASIVLYFTKEIQDKIDENDISDIRFIREKYLDRNFVKDVITTLEKYNNKENYKYHNMKEYFNVFKRLKHITPNDPLGLDDAIRYFWQSEDDKEVYLSKHKAFNKYYKEKIYKFEHILVYFIFRYFMKAVFDYDVSAKIKTAIVSYLMIKELCIVRFTEEGQLNDADIVDISHMYSKDIEHLEENIESLAEIFETNDVFSVEEMLITLMN</sequence>
<dbReference type="AlphaFoldDB" id="A0A173YTT0"/>
<protein>
    <submittedName>
        <fullName evidence="1">FliB family protein</fullName>
    </submittedName>
</protein>
<dbReference type="InterPro" id="IPR005358">
    <property type="entry name" value="Puta_zinc/iron-chelating_dom"/>
</dbReference>
<dbReference type="OrthoDB" id="86584at2"/>
<dbReference type="EMBL" id="CYZV01000003">
    <property type="protein sequence ID" value="CUN66837.1"/>
    <property type="molecule type" value="Genomic_DNA"/>
</dbReference>
<dbReference type="RefSeq" id="WP_055275208.1">
    <property type="nucleotide sequence ID" value="NZ_CYZV01000003.1"/>
</dbReference>
<dbReference type="Pfam" id="PF03692">
    <property type="entry name" value="CxxCxxCC"/>
    <property type="match status" value="1"/>
</dbReference>
<proteinExistence type="predicted"/>
<accession>A0A173YTT0</accession>
<gene>
    <name evidence="1" type="primary">fliU_2</name>
    <name evidence="1" type="ORF">ERS852470_00448</name>
</gene>
<organism evidence="1 2">
    <name type="scientific">Clostridium disporicum</name>
    <dbReference type="NCBI Taxonomy" id="84024"/>
    <lineage>
        <taxon>Bacteria</taxon>
        <taxon>Bacillati</taxon>
        <taxon>Bacillota</taxon>
        <taxon>Clostridia</taxon>
        <taxon>Eubacteriales</taxon>
        <taxon>Clostridiaceae</taxon>
        <taxon>Clostridium</taxon>
    </lineage>
</organism>
<name>A0A173YTT0_9CLOT</name>
<dbReference type="Proteomes" id="UP000095558">
    <property type="component" value="Unassembled WGS sequence"/>
</dbReference>
<dbReference type="NCBIfam" id="NF038110">
    <property type="entry name" value="Lys_methyl_FliB"/>
    <property type="match status" value="1"/>
</dbReference>